<feature type="non-terminal residue" evidence="1">
    <location>
        <position position="1"/>
    </location>
</feature>
<name>A0A381X343_9ZZZZ</name>
<dbReference type="EMBL" id="UINC01013736">
    <property type="protein sequence ID" value="SVA59135.1"/>
    <property type="molecule type" value="Genomic_DNA"/>
</dbReference>
<proteinExistence type="predicted"/>
<gene>
    <name evidence="1" type="ORF">METZ01_LOCUS111989</name>
</gene>
<organism evidence="1">
    <name type="scientific">marine metagenome</name>
    <dbReference type="NCBI Taxonomy" id="408172"/>
    <lineage>
        <taxon>unclassified sequences</taxon>
        <taxon>metagenomes</taxon>
        <taxon>ecological metagenomes</taxon>
    </lineage>
</organism>
<evidence type="ECO:0000313" key="1">
    <source>
        <dbReference type="EMBL" id="SVA59135.1"/>
    </source>
</evidence>
<protein>
    <submittedName>
        <fullName evidence="1">Uncharacterized protein</fullName>
    </submittedName>
</protein>
<dbReference type="AlphaFoldDB" id="A0A381X343"/>
<accession>A0A381X343</accession>
<sequence>VSVLGTVTSAAFHGTLASFVFCSRLLDLLTITVLQSIIERFDIP</sequence>
<reference evidence="1" key="1">
    <citation type="submission" date="2018-05" db="EMBL/GenBank/DDBJ databases">
        <authorList>
            <person name="Lanie J.A."/>
            <person name="Ng W.-L."/>
            <person name="Kazmierczak K.M."/>
            <person name="Andrzejewski T.M."/>
            <person name="Davidsen T.M."/>
            <person name="Wayne K.J."/>
            <person name="Tettelin H."/>
            <person name="Glass J.I."/>
            <person name="Rusch D."/>
            <person name="Podicherti R."/>
            <person name="Tsui H.-C.T."/>
            <person name="Winkler M.E."/>
        </authorList>
    </citation>
    <scope>NUCLEOTIDE SEQUENCE</scope>
</reference>